<keyword evidence="1" id="KW-0175">Coiled coil</keyword>
<reference evidence="2" key="1">
    <citation type="submission" date="2014-12" db="EMBL/GenBank/DDBJ databases">
        <title>Insight into the proteome of Arion vulgaris.</title>
        <authorList>
            <person name="Aradska J."/>
            <person name="Bulat T."/>
            <person name="Smidak R."/>
            <person name="Sarate P."/>
            <person name="Gangsoo J."/>
            <person name="Sialana F."/>
            <person name="Bilban M."/>
            <person name="Lubec G."/>
        </authorList>
    </citation>
    <scope>NUCLEOTIDE SEQUENCE</scope>
    <source>
        <tissue evidence="2">Skin</tissue>
    </source>
</reference>
<evidence type="ECO:0000313" key="2">
    <source>
        <dbReference type="EMBL" id="CEK68186.1"/>
    </source>
</evidence>
<evidence type="ECO:0000256" key="1">
    <source>
        <dbReference type="SAM" id="Coils"/>
    </source>
</evidence>
<feature type="coiled-coil region" evidence="1">
    <location>
        <begin position="73"/>
        <end position="100"/>
    </location>
</feature>
<protein>
    <submittedName>
        <fullName evidence="2">Uncharacterized protein</fullName>
    </submittedName>
</protein>
<proteinExistence type="predicted"/>
<dbReference type="AlphaFoldDB" id="A0A0B6ZJZ4"/>
<organism evidence="2">
    <name type="scientific">Arion vulgaris</name>
    <dbReference type="NCBI Taxonomy" id="1028688"/>
    <lineage>
        <taxon>Eukaryota</taxon>
        <taxon>Metazoa</taxon>
        <taxon>Spiralia</taxon>
        <taxon>Lophotrochozoa</taxon>
        <taxon>Mollusca</taxon>
        <taxon>Gastropoda</taxon>
        <taxon>Heterobranchia</taxon>
        <taxon>Euthyneura</taxon>
        <taxon>Panpulmonata</taxon>
        <taxon>Eupulmonata</taxon>
        <taxon>Stylommatophora</taxon>
        <taxon>Helicina</taxon>
        <taxon>Arionoidea</taxon>
        <taxon>Arionidae</taxon>
        <taxon>Arion</taxon>
    </lineage>
</organism>
<feature type="non-terminal residue" evidence="2">
    <location>
        <position position="115"/>
    </location>
</feature>
<name>A0A0B6ZJZ4_9EUPU</name>
<sequence length="115" mass="13455">MSCEYKSSKLVDILANGTEIQPRVPGEWVKELFAPIYDFEAIVAAGKDGYKNENRKPMRVPVLDPVAIREVFERVHQRVIEAENKQLQEIKEEEERKLQEKIDPRQSCIWNTEEL</sequence>
<dbReference type="EMBL" id="HACG01021321">
    <property type="protein sequence ID" value="CEK68186.1"/>
    <property type="molecule type" value="Transcribed_RNA"/>
</dbReference>
<accession>A0A0B6ZJZ4</accession>
<gene>
    <name evidence="2" type="primary">ORF65436</name>
</gene>